<evidence type="ECO:0000313" key="2">
    <source>
        <dbReference type="Proteomes" id="UP000197768"/>
    </source>
</evidence>
<dbReference type="EMBL" id="MTCZ01000001">
    <property type="protein sequence ID" value="OWP85398.1"/>
    <property type="molecule type" value="Genomic_DNA"/>
</dbReference>
<dbReference type="Proteomes" id="UP000197768">
    <property type="component" value="Unassembled WGS sequence"/>
</dbReference>
<name>A0A246GNT4_9FLAO</name>
<dbReference type="RefSeq" id="WP_088389947.1">
    <property type="nucleotide sequence ID" value="NZ_MTCZ01000001.1"/>
</dbReference>
<organism evidence="1 2">
    <name type="scientific">Flavobacterium davisii</name>
    <dbReference type="NCBI Taxonomy" id="2906077"/>
    <lineage>
        <taxon>Bacteria</taxon>
        <taxon>Pseudomonadati</taxon>
        <taxon>Bacteroidota</taxon>
        <taxon>Flavobacteriia</taxon>
        <taxon>Flavobacteriales</taxon>
        <taxon>Flavobacteriaceae</taxon>
        <taxon>Flavobacterium</taxon>
    </lineage>
</organism>
<comment type="caution">
    <text evidence="1">The sequence shown here is derived from an EMBL/GenBank/DDBJ whole genome shotgun (WGS) entry which is preliminary data.</text>
</comment>
<accession>A0A246GNT4</accession>
<reference evidence="1 2" key="1">
    <citation type="journal article" date="2017" name="Infect. Genet. Evol.">
        <title>Comparative genome analysis of fish pathogen Flavobacterium columnare reveals extensive sequence diversity within the species.</title>
        <authorList>
            <person name="Kayansamruaj P."/>
            <person name="Dong H.T."/>
            <person name="Hirono I."/>
            <person name="Kondo H."/>
            <person name="Senapin S."/>
            <person name="Rodkhum C."/>
        </authorList>
    </citation>
    <scope>NUCLEOTIDE SEQUENCE [LARGE SCALE GENOMIC DNA]</scope>
    <source>
        <strain evidence="1 2">1215</strain>
    </source>
</reference>
<sequence length="217" mass="24696">MLDGEFEKDKNGKWQKTSTVGDDIGVDFYHTDGKDKKGNTTQTTYVTDRKGNWNSINNGREALSGEKRGNDTDWKDIYNEWKSDTGPVRSLFEADHPANKAIQGNYLFSSAYNDFKDSGLSKDGGSVDFGLLDIIMTGNNMQVQMMGSYRTSFYKLGDKTLSLIQDSKSRTSFYLHLPLHNYERGQGYIGKNGMWYPPIQGENNTYQTYLFMAYPKK</sequence>
<dbReference type="AlphaFoldDB" id="A0A246GNT4"/>
<proteinExistence type="predicted"/>
<gene>
    <name evidence="1" type="ORF">BWK59_00020</name>
</gene>
<evidence type="ECO:0000313" key="1">
    <source>
        <dbReference type="EMBL" id="OWP85398.1"/>
    </source>
</evidence>
<protein>
    <submittedName>
        <fullName evidence="1">Uncharacterized protein</fullName>
    </submittedName>
</protein>